<evidence type="ECO:0000313" key="1">
    <source>
        <dbReference type="EMBL" id="GFE20411.1"/>
    </source>
</evidence>
<dbReference type="RefSeq" id="WP_159484521.1">
    <property type="nucleotide sequence ID" value="NZ_BLIP01000001.1"/>
</dbReference>
<organism evidence="1 3">
    <name type="scientific">Streptomyces nigrescens</name>
    <dbReference type="NCBI Taxonomy" id="1920"/>
    <lineage>
        <taxon>Bacteria</taxon>
        <taxon>Bacillati</taxon>
        <taxon>Actinomycetota</taxon>
        <taxon>Actinomycetes</taxon>
        <taxon>Kitasatosporales</taxon>
        <taxon>Streptomycetaceae</taxon>
        <taxon>Streptomyces</taxon>
    </lineage>
</organism>
<dbReference type="GeneID" id="301330105"/>
<keyword evidence="4" id="KW-1185">Reference proteome</keyword>
<evidence type="ECO:0000313" key="4">
    <source>
        <dbReference type="Proteomes" id="UP001210169"/>
    </source>
</evidence>
<dbReference type="Proteomes" id="UP000429552">
    <property type="component" value="Unassembled WGS sequence"/>
</dbReference>
<gene>
    <name evidence="1" type="ORF">Sliba_08640</name>
    <name evidence="2" type="ORF">STRNI_000904</name>
</gene>
<proteinExistence type="predicted"/>
<evidence type="ECO:0000313" key="3">
    <source>
        <dbReference type="Proteomes" id="UP000429552"/>
    </source>
</evidence>
<dbReference type="EMBL" id="BLIP01000001">
    <property type="protein sequence ID" value="GFE20411.1"/>
    <property type="molecule type" value="Genomic_DNA"/>
</dbReference>
<reference evidence="2 4" key="2">
    <citation type="submission" date="2022-12" db="EMBL/GenBank/DDBJ databases">
        <authorList>
            <person name="Ruckert C."/>
            <person name="Busche T."/>
            <person name="Kalinowski J."/>
            <person name="Wittmann C."/>
        </authorList>
    </citation>
    <scope>NUCLEOTIDE SEQUENCE [LARGE SCALE GENOMIC DNA]</scope>
    <source>
        <strain evidence="2 4">DSM 40276</strain>
    </source>
</reference>
<dbReference type="AlphaFoldDB" id="A0A640TD31"/>
<name>A0A640TD31_STRNI</name>
<accession>A0A640TD31</accession>
<evidence type="ECO:0000313" key="2">
    <source>
        <dbReference type="EMBL" id="WAU02836.1"/>
    </source>
</evidence>
<reference evidence="1 3" key="1">
    <citation type="submission" date="2019-12" db="EMBL/GenBank/DDBJ databases">
        <title>Whole genome shotgun sequence of Streptomyces libani subsp. libani NBRC 13452.</title>
        <authorList>
            <person name="Ichikawa N."/>
            <person name="Kimura A."/>
            <person name="Kitahashi Y."/>
            <person name="Komaki H."/>
            <person name="Tamura T."/>
        </authorList>
    </citation>
    <scope>NUCLEOTIDE SEQUENCE [LARGE SCALE GENOMIC DNA]</scope>
    <source>
        <strain evidence="1 3">NBRC 13452</strain>
    </source>
</reference>
<sequence>MERALDRALDPFPFRPRWWVTCSELRHERAGDPEFYRARIGEHLGRKKPTDSKAFFRFRTYRGIGARGLLDVAAEHGWQLDPDKKLRPLRQVDLIRKARQDTT</sequence>
<dbReference type="EMBL" id="CP114203">
    <property type="protein sequence ID" value="WAU02836.1"/>
    <property type="molecule type" value="Genomic_DNA"/>
</dbReference>
<dbReference type="Proteomes" id="UP001210169">
    <property type="component" value="Chromosome"/>
</dbReference>
<protein>
    <submittedName>
        <fullName evidence="1">Uncharacterized protein</fullName>
    </submittedName>
</protein>